<dbReference type="Pfam" id="PF13560">
    <property type="entry name" value="HTH_31"/>
    <property type="match status" value="1"/>
</dbReference>
<dbReference type="RefSeq" id="WP_093838945.1">
    <property type="nucleotide sequence ID" value="NZ_FOLM01000006.1"/>
</dbReference>
<evidence type="ECO:0000313" key="2">
    <source>
        <dbReference type="EMBL" id="SFC78982.1"/>
    </source>
</evidence>
<dbReference type="Proteomes" id="UP000199207">
    <property type="component" value="Unassembled WGS sequence"/>
</dbReference>
<protein>
    <submittedName>
        <fullName evidence="2">Helix-turn-helix domain-containing protein</fullName>
    </submittedName>
</protein>
<evidence type="ECO:0000259" key="1">
    <source>
        <dbReference type="PROSITE" id="PS50943"/>
    </source>
</evidence>
<organism evidence="2 3">
    <name type="scientific">Streptomyces aidingensis</name>
    <dbReference type="NCBI Taxonomy" id="910347"/>
    <lineage>
        <taxon>Bacteria</taxon>
        <taxon>Bacillati</taxon>
        <taxon>Actinomycetota</taxon>
        <taxon>Actinomycetes</taxon>
        <taxon>Kitasatosporales</taxon>
        <taxon>Streptomycetaceae</taxon>
        <taxon>Streptomyces</taxon>
    </lineage>
</organism>
<accession>A0A1I1M2L4</accession>
<sequence length="284" mass="31391">MPKAVDPSLNRRKLRIALKKARDAAGLTQRQAADNLEWSLSKIIRIEAGTVSLSVTDLRAMLQEYGVTDSDTVSDLEEAARGSKGQSWWVSYSDIINPQFAQYLGYESAASTVRAYHPSLVPGLLQTSDYIHALFAAGAPVSQAGRNVDLRTDRQDRIFAEDGAAAAFIVDEAAVRRWIGGSSVMKQQLRLILSRMDEPRVSVRLLPFRAGAHTSLESSFVLLGFPDDEDVLYVSGPGGVLTNRDNRELVARYQECFEDLHSKALTEDETRALLNDLIEQYTTA</sequence>
<dbReference type="InterPro" id="IPR010982">
    <property type="entry name" value="Lambda_DNA-bd_dom_sf"/>
</dbReference>
<dbReference type="OrthoDB" id="5177725at2"/>
<evidence type="ECO:0000313" key="3">
    <source>
        <dbReference type="Proteomes" id="UP000199207"/>
    </source>
</evidence>
<dbReference type="SMART" id="SM00530">
    <property type="entry name" value="HTH_XRE"/>
    <property type="match status" value="1"/>
</dbReference>
<proteinExistence type="predicted"/>
<dbReference type="AlphaFoldDB" id="A0A1I1M2L4"/>
<feature type="domain" description="HTH cro/C1-type" evidence="1">
    <location>
        <begin position="18"/>
        <end position="76"/>
    </location>
</feature>
<dbReference type="PROSITE" id="PS50943">
    <property type="entry name" value="HTH_CROC1"/>
    <property type="match status" value="1"/>
</dbReference>
<dbReference type="InterPro" id="IPR043917">
    <property type="entry name" value="DUF5753"/>
</dbReference>
<dbReference type="EMBL" id="FOLM01000006">
    <property type="protein sequence ID" value="SFC78982.1"/>
    <property type="molecule type" value="Genomic_DNA"/>
</dbReference>
<dbReference type="Gene3D" id="1.10.260.40">
    <property type="entry name" value="lambda repressor-like DNA-binding domains"/>
    <property type="match status" value="1"/>
</dbReference>
<dbReference type="GO" id="GO:0003677">
    <property type="term" value="F:DNA binding"/>
    <property type="evidence" value="ECO:0007669"/>
    <property type="project" value="InterPro"/>
</dbReference>
<gene>
    <name evidence="2" type="ORF">SAMN05421773_10650</name>
</gene>
<dbReference type="CDD" id="cd00093">
    <property type="entry name" value="HTH_XRE"/>
    <property type="match status" value="1"/>
</dbReference>
<dbReference type="STRING" id="910347.SAMN05421773_10650"/>
<name>A0A1I1M2L4_9ACTN</name>
<reference evidence="2 3" key="1">
    <citation type="submission" date="2016-10" db="EMBL/GenBank/DDBJ databases">
        <authorList>
            <person name="de Groot N.N."/>
        </authorList>
    </citation>
    <scope>NUCLEOTIDE SEQUENCE [LARGE SCALE GENOMIC DNA]</scope>
    <source>
        <strain evidence="2 3">CGMCC 4.5739</strain>
    </source>
</reference>
<keyword evidence="3" id="KW-1185">Reference proteome</keyword>
<dbReference type="Pfam" id="PF19054">
    <property type="entry name" value="DUF5753"/>
    <property type="match status" value="1"/>
</dbReference>
<dbReference type="InterPro" id="IPR001387">
    <property type="entry name" value="Cro/C1-type_HTH"/>
</dbReference>
<dbReference type="SUPFAM" id="SSF47413">
    <property type="entry name" value="lambda repressor-like DNA-binding domains"/>
    <property type="match status" value="1"/>
</dbReference>